<organism evidence="2 3">
    <name type="scientific">Rhynchophorus ferrugineus</name>
    <name type="common">Red palm weevil</name>
    <name type="synonym">Curculio ferrugineus</name>
    <dbReference type="NCBI Taxonomy" id="354439"/>
    <lineage>
        <taxon>Eukaryota</taxon>
        <taxon>Metazoa</taxon>
        <taxon>Ecdysozoa</taxon>
        <taxon>Arthropoda</taxon>
        <taxon>Hexapoda</taxon>
        <taxon>Insecta</taxon>
        <taxon>Pterygota</taxon>
        <taxon>Neoptera</taxon>
        <taxon>Endopterygota</taxon>
        <taxon>Coleoptera</taxon>
        <taxon>Polyphaga</taxon>
        <taxon>Cucujiformia</taxon>
        <taxon>Curculionidae</taxon>
        <taxon>Dryophthorinae</taxon>
        <taxon>Rhynchophorus</taxon>
    </lineage>
</organism>
<accession>A0A834MAU6</accession>
<proteinExistence type="predicted"/>
<evidence type="ECO:0000313" key="2">
    <source>
        <dbReference type="EMBL" id="KAF7278141.1"/>
    </source>
</evidence>
<dbReference type="EMBL" id="JAACXV010000406">
    <property type="protein sequence ID" value="KAF7278141.1"/>
    <property type="molecule type" value="Genomic_DNA"/>
</dbReference>
<feature type="region of interest" description="Disordered" evidence="1">
    <location>
        <begin position="1"/>
        <end position="108"/>
    </location>
</feature>
<feature type="compositionally biased region" description="Polar residues" evidence="1">
    <location>
        <begin position="84"/>
        <end position="98"/>
    </location>
</feature>
<reference evidence="2" key="1">
    <citation type="submission" date="2020-08" db="EMBL/GenBank/DDBJ databases">
        <title>Genome sequencing and assembly of the red palm weevil Rhynchophorus ferrugineus.</title>
        <authorList>
            <person name="Dias G.B."/>
            <person name="Bergman C.M."/>
            <person name="Manee M."/>
        </authorList>
    </citation>
    <scope>NUCLEOTIDE SEQUENCE</scope>
    <source>
        <strain evidence="2">AA-2017</strain>
        <tissue evidence="2">Whole larva</tissue>
    </source>
</reference>
<dbReference type="AlphaFoldDB" id="A0A834MAU6"/>
<keyword evidence="3" id="KW-1185">Reference proteome</keyword>
<name>A0A834MAU6_RHYFE</name>
<sequence>MSVTQHHLKQTIPYHVIIKHTSHAHAERPRSAISPKMDNRRPFAVSRRRTESPTSRPGFGDPLTHWNSSSTDDARRRPLRGSHLTHQLTSESPPSRSSGVRGDILAHC</sequence>
<evidence type="ECO:0000313" key="3">
    <source>
        <dbReference type="Proteomes" id="UP000625711"/>
    </source>
</evidence>
<evidence type="ECO:0000256" key="1">
    <source>
        <dbReference type="SAM" id="MobiDB-lite"/>
    </source>
</evidence>
<gene>
    <name evidence="2" type="ORF">GWI33_008757</name>
</gene>
<comment type="caution">
    <text evidence="2">The sequence shown here is derived from an EMBL/GenBank/DDBJ whole genome shotgun (WGS) entry which is preliminary data.</text>
</comment>
<dbReference type="Proteomes" id="UP000625711">
    <property type="component" value="Unassembled WGS sequence"/>
</dbReference>
<protein>
    <submittedName>
        <fullName evidence="2">Uncharacterized protein</fullName>
    </submittedName>
</protein>